<feature type="compositionally biased region" description="Basic and acidic residues" evidence="1">
    <location>
        <begin position="1"/>
        <end position="12"/>
    </location>
</feature>
<reference evidence="2 3" key="1">
    <citation type="submission" date="2020-08" db="EMBL/GenBank/DDBJ databases">
        <title>Description of novel Pseudomonas species.</title>
        <authorList>
            <person name="Duman M."/>
            <person name="Mulet M."/>
            <person name="Altun S."/>
            <person name="Saticioglu I.B."/>
            <person name="Lalucat J."/>
            <person name="Garcia-Valdes E."/>
        </authorList>
    </citation>
    <scope>NUCLEOTIDE SEQUENCE [LARGE SCALE GENOMIC DNA]</scope>
    <source>
        <strain evidence="2 3">P66</strain>
    </source>
</reference>
<gene>
    <name evidence="2" type="ORF">H8F21_01430</name>
</gene>
<evidence type="ECO:0000313" key="3">
    <source>
        <dbReference type="Proteomes" id="UP000745663"/>
    </source>
</evidence>
<feature type="region of interest" description="Disordered" evidence="1">
    <location>
        <begin position="1"/>
        <end position="22"/>
    </location>
</feature>
<protein>
    <submittedName>
        <fullName evidence="2">Uncharacterized protein</fullName>
    </submittedName>
</protein>
<dbReference type="EMBL" id="JACOPV010000001">
    <property type="protein sequence ID" value="MBM5456223.1"/>
    <property type="molecule type" value="Genomic_DNA"/>
</dbReference>
<sequence length="107" mass="12205">MTIQSKDWHAQNDRMPSTEGPRFRVRGTVTVDSPSFTPVLTMAQIQDKSTGINLELKFEQEEGIFLAVVTEKQVAFEMPGVDYTIPWVHVFHEGKLLYTIKDIATTY</sequence>
<keyword evidence="3" id="KW-1185">Reference proteome</keyword>
<accession>A0ABS2BRK6</accession>
<dbReference type="RefSeq" id="WP_203477310.1">
    <property type="nucleotide sequence ID" value="NZ_JACOPV010000001.1"/>
</dbReference>
<organism evidence="2 3">
    <name type="scientific">Pseudomonas arcuscaelestis</name>
    <dbReference type="NCBI Taxonomy" id="2710591"/>
    <lineage>
        <taxon>Bacteria</taxon>
        <taxon>Pseudomonadati</taxon>
        <taxon>Pseudomonadota</taxon>
        <taxon>Gammaproteobacteria</taxon>
        <taxon>Pseudomonadales</taxon>
        <taxon>Pseudomonadaceae</taxon>
        <taxon>Pseudomonas</taxon>
    </lineage>
</organism>
<dbReference type="Proteomes" id="UP000745663">
    <property type="component" value="Unassembled WGS sequence"/>
</dbReference>
<evidence type="ECO:0000256" key="1">
    <source>
        <dbReference type="SAM" id="MobiDB-lite"/>
    </source>
</evidence>
<name>A0ABS2BRK6_9PSED</name>
<proteinExistence type="predicted"/>
<evidence type="ECO:0000313" key="2">
    <source>
        <dbReference type="EMBL" id="MBM5456223.1"/>
    </source>
</evidence>
<comment type="caution">
    <text evidence="2">The sequence shown here is derived from an EMBL/GenBank/DDBJ whole genome shotgun (WGS) entry which is preliminary data.</text>
</comment>